<protein>
    <recommendedName>
        <fullName evidence="11 12">Galactokinase</fullName>
        <ecNumber evidence="11 12">2.7.1.6</ecNumber>
    </recommendedName>
    <alternativeName>
        <fullName evidence="11">Galactose kinase</fullName>
    </alternativeName>
</protein>
<dbReference type="InterPro" id="IPR019539">
    <property type="entry name" value="GalKase_N"/>
</dbReference>
<dbReference type="InterPro" id="IPR022963">
    <property type="entry name" value="Galactokinase_bac"/>
</dbReference>
<evidence type="ECO:0000256" key="12">
    <source>
        <dbReference type="NCBIfam" id="TIGR00131"/>
    </source>
</evidence>
<dbReference type="InterPro" id="IPR020568">
    <property type="entry name" value="Ribosomal_Su5_D2-typ_SF"/>
</dbReference>
<dbReference type="PRINTS" id="PR00473">
    <property type="entry name" value="GALCTOKINASE"/>
</dbReference>
<evidence type="ECO:0000256" key="4">
    <source>
        <dbReference type="ARBA" id="ARBA00022723"/>
    </source>
</evidence>
<gene>
    <name evidence="11" type="primary">galK</name>
    <name evidence="16" type="ORF">P8X34_06910</name>
</gene>
<keyword evidence="8 11" id="KW-0460">Magnesium</keyword>
<feature type="binding site" evidence="11">
    <location>
        <begin position="101"/>
        <end position="107"/>
    </location>
    <ligand>
        <name>ATP</name>
        <dbReference type="ChEBI" id="CHEBI:30616"/>
    </ligand>
</feature>
<comment type="pathway">
    <text evidence="11">Carbohydrate metabolism; galactose metabolism.</text>
</comment>
<dbReference type="InterPro" id="IPR006206">
    <property type="entry name" value="Mevalonate/galactokinase"/>
</dbReference>
<dbReference type="PANTHER" id="PTHR10457">
    <property type="entry name" value="MEVALONATE KINASE/GALACTOKINASE"/>
    <property type="match status" value="1"/>
</dbReference>
<keyword evidence="3 11" id="KW-0808">Transferase</keyword>
<evidence type="ECO:0000256" key="10">
    <source>
        <dbReference type="ARBA" id="ARBA00023277"/>
    </source>
</evidence>
<feature type="domain" description="GHMP kinase C-terminal" evidence="14">
    <location>
        <begin position="252"/>
        <end position="331"/>
    </location>
</feature>
<dbReference type="InterPro" id="IPR019741">
    <property type="entry name" value="Galactokinase_CS"/>
</dbReference>
<keyword evidence="6 11" id="KW-0418">Kinase</keyword>
<dbReference type="PIRSF" id="PIRSF000530">
    <property type="entry name" value="Galactokinase"/>
    <property type="match status" value="1"/>
</dbReference>
<proteinExistence type="inferred from homology"/>
<comment type="similarity">
    <text evidence="1 11">Belongs to the GHMP kinase family. GalK subfamily.</text>
</comment>
<dbReference type="HAMAP" id="MF_00246">
    <property type="entry name" value="Galactokinase"/>
    <property type="match status" value="1"/>
</dbReference>
<organism evidence="16 17">
    <name type="scientific">Pyrococcus kukulkanii</name>
    <dbReference type="NCBI Taxonomy" id="1609559"/>
    <lineage>
        <taxon>Archaea</taxon>
        <taxon>Methanobacteriati</taxon>
        <taxon>Methanobacteriota</taxon>
        <taxon>Thermococci</taxon>
        <taxon>Thermococcales</taxon>
        <taxon>Thermococcaceae</taxon>
        <taxon>Pyrococcus</taxon>
    </lineage>
</organism>
<dbReference type="PROSITE" id="PS00627">
    <property type="entry name" value="GHMP_KINASES_ATP"/>
    <property type="match status" value="1"/>
</dbReference>
<evidence type="ECO:0000256" key="11">
    <source>
        <dbReference type="HAMAP-Rule" id="MF_00246"/>
    </source>
</evidence>
<dbReference type="InterPro" id="IPR006203">
    <property type="entry name" value="GHMP_knse_ATP-bd_CS"/>
</dbReference>
<dbReference type="SUPFAM" id="SSF55060">
    <property type="entry name" value="GHMP Kinase, C-terminal domain"/>
    <property type="match status" value="1"/>
</dbReference>
<feature type="binding site" evidence="11">
    <location>
        <position position="49"/>
    </location>
    <ligand>
        <name>ATP</name>
        <dbReference type="ChEBI" id="CHEBI:30616"/>
    </ligand>
</feature>
<evidence type="ECO:0000256" key="6">
    <source>
        <dbReference type="ARBA" id="ARBA00022777"/>
    </source>
</evidence>
<evidence type="ECO:0000256" key="1">
    <source>
        <dbReference type="ARBA" id="ARBA00006566"/>
    </source>
</evidence>
<feature type="binding site" evidence="11">
    <location>
        <begin position="17"/>
        <end position="20"/>
    </location>
    <ligand>
        <name>substrate</name>
    </ligand>
</feature>
<comment type="catalytic activity">
    <reaction evidence="11">
        <text>alpha-D-galactose + ATP = alpha-D-galactose 1-phosphate + ADP + H(+)</text>
        <dbReference type="Rhea" id="RHEA:13553"/>
        <dbReference type="ChEBI" id="CHEBI:15378"/>
        <dbReference type="ChEBI" id="CHEBI:28061"/>
        <dbReference type="ChEBI" id="CHEBI:30616"/>
        <dbReference type="ChEBI" id="CHEBI:58336"/>
        <dbReference type="ChEBI" id="CHEBI:456216"/>
        <dbReference type="EC" id="2.7.1.6"/>
    </reaction>
</comment>
<dbReference type="Proteomes" id="UP001571980">
    <property type="component" value="Unassembled WGS sequence"/>
</dbReference>
<evidence type="ECO:0000256" key="9">
    <source>
        <dbReference type="ARBA" id="ARBA00023144"/>
    </source>
</evidence>
<feature type="binding site" evidence="11">
    <location>
        <position position="139"/>
    </location>
    <ligand>
        <name>Mg(2+)</name>
        <dbReference type="ChEBI" id="CHEBI:18420"/>
    </ligand>
</feature>
<keyword evidence="9 11" id="KW-0299">Galactose metabolism</keyword>
<feature type="binding site" evidence="11">
    <location>
        <position position="107"/>
    </location>
    <ligand>
        <name>Mg(2+)</name>
        <dbReference type="ChEBI" id="CHEBI:18420"/>
    </ligand>
</feature>
<dbReference type="Pfam" id="PF00288">
    <property type="entry name" value="GHMP_kinases_N"/>
    <property type="match status" value="1"/>
</dbReference>
<dbReference type="NCBIfam" id="TIGR00131">
    <property type="entry name" value="gal_kin"/>
    <property type="match status" value="1"/>
</dbReference>
<evidence type="ECO:0000313" key="17">
    <source>
        <dbReference type="Proteomes" id="UP001571980"/>
    </source>
</evidence>
<dbReference type="NCBIfam" id="NF003006">
    <property type="entry name" value="PRK03817.1"/>
    <property type="match status" value="1"/>
</dbReference>
<dbReference type="Pfam" id="PF08544">
    <property type="entry name" value="GHMP_kinases_C"/>
    <property type="match status" value="1"/>
</dbReference>
<feature type="binding site" evidence="11">
    <location>
        <position position="200"/>
    </location>
    <ligand>
        <name>substrate</name>
    </ligand>
</feature>
<dbReference type="EMBL" id="JARRIG010000004">
    <property type="protein sequence ID" value="MFA4804465.1"/>
    <property type="molecule type" value="Genomic_DNA"/>
</dbReference>
<evidence type="ECO:0000259" key="14">
    <source>
        <dbReference type="Pfam" id="PF08544"/>
    </source>
</evidence>
<dbReference type="Gene3D" id="3.30.230.10">
    <property type="match status" value="1"/>
</dbReference>
<reference evidence="16 17" key="1">
    <citation type="submission" date="2023-03" db="EMBL/GenBank/DDBJ databases">
        <title>Speciation in Pyrococcus: adaptation to high temperature as a mechanism.</title>
        <authorList>
            <person name="Gu J."/>
        </authorList>
    </citation>
    <scope>NUCLEOTIDE SEQUENCE [LARGE SCALE GENOMIC DNA]</scope>
    <source>
        <strain evidence="16 17">LMOA34</strain>
    </source>
</reference>
<dbReference type="EC" id="2.7.1.6" evidence="11 12"/>
<comment type="subcellular location">
    <subcellularLocation>
        <location evidence="11">Cytoplasm</location>
    </subcellularLocation>
</comment>
<feature type="domain" description="GHMP kinase N-terminal" evidence="13">
    <location>
        <begin position="72"/>
        <end position="159"/>
    </location>
</feature>
<keyword evidence="5 11" id="KW-0547">Nucleotide-binding</keyword>
<sequence length="351" mass="39748">MTMIRIESPGRVNLIGEHTDYTLGYVMPIAINLYTILEGEKSQDVILYSEYFKEERSFNLNQLNKENTWTDYVKGIYWVLKEEGYTVGGMRGKISGNLPIGAGLSSSASFELAILSFLNKAYSLNLSRLDMALLAKKAENEFVGVPCGILDQFAIAFGKKDHAIFLDTENLNYEYVPFPKDVSVVVFYTGVKRELASSAYAERRRTVEEALRILGKKSSKEVEEEELSKLPSPHARYLGYIVRENRRVLEVRDALKSGDIIKVGKILTEAHWDIAKNYEVSCEELDFFVKKAEELKAYGARLTGAGFGGSAIAIVDKEKAHEFGEHILREYKKKFPWEARYFVVEPSEGVK</sequence>
<name>A0ABV4T424_9EURY</name>
<dbReference type="InterPro" id="IPR013750">
    <property type="entry name" value="GHMP_kinase_C_dom"/>
</dbReference>
<dbReference type="PRINTS" id="PR00959">
    <property type="entry name" value="MEVGALKINASE"/>
</dbReference>
<dbReference type="InterPro" id="IPR000705">
    <property type="entry name" value="Galactokinase"/>
</dbReference>
<evidence type="ECO:0000259" key="13">
    <source>
        <dbReference type="Pfam" id="PF00288"/>
    </source>
</evidence>
<dbReference type="Gene3D" id="3.30.70.890">
    <property type="entry name" value="GHMP kinase, C-terminal domain"/>
    <property type="match status" value="1"/>
</dbReference>
<feature type="site" description="Transition state stabilizer" evidence="11">
    <location>
        <position position="11"/>
    </location>
</feature>
<evidence type="ECO:0000256" key="8">
    <source>
        <dbReference type="ARBA" id="ARBA00022842"/>
    </source>
</evidence>
<evidence type="ECO:0000256" key="3">
    <source>
        <dbReference type="ARBA" id="ARBA00022679"/>
    </source>
</evidence>
<dbReference type="SUPFAM" id="SSF54211">
    <property type="entry name" value="Ribosomal protein S5 domain 2-like"/>
    <property type="match status" value="1"/>
</dbReference>
<keyword evidence="17" id="KW-1185">Reference proteome</keyword>
<dbReference type="Pfam" id="PF10509">
    <property type="entry name" value="GalKase_gal_bdg"/>
    <property type="match status" value="1"/>
</dbReference>
<evidence type="ECO:0000256" key="5">
    <source>
        <dbReference type="ARBA" id="ARBA00022741"/>
    </source>
</evidence>
<evidence type="ECO:0000256" key="7">
    <source>
        <dbReference type="ARBA" id="ARBA00022840"/>
    </source>
</evidence>
<keyword evidence="4 11" id="KW-0479">Metal-binding</keyword>
<keyword evidence="10 11" id="KW-0119">Carbohydrate metabolism</keyword>
<accession>A0ABV4T424</accession>
<evidence type="ECO:0000259" key="15">
    <source>
        <dbReference type="Pfam" id="PF10509"/>
    </source>
</evidence>
<dbReference type="PROSITE" id="PS00106">
    <property type="entry name" value="GALACTOKINASE"/>
    <property type="match status" value="1"/>
</dbReference>
<keyword evidence="2 11" id="KW-0963">Cytoplasm</keyword>
<dbReference type="InterPro" id="IPR036554">
    <property type="entry name" value="GHMP_kinase_C_sf"/>
</dbReference>
<dbReference type="InterPro" id="IPR014721">
    <property type="entry name" value="Ribsml_uS5_D2-typ_fold_subgr"/>
</dbReference>
<dbReference type="InterPro" id="IPR006204">
    <property type="entry name" value="GHMP_kinase_N_dom"/>
</dbReference>
<feature type="active site" description="Proton acceptor" evidence="11">
    <location>
        <position position="151"/>
    </location>
</feature>
<dbReference type="GO" id="GO:0004335">
    <property type="term" value="F:galactokinase activity"/>
    <property type="evidence" value="ECO:0007669"/>
    <property type="project" value="UniProtKB-EC"/>
</dbReference>
<evidence type="ECO:0000256" key="2">
    <source>
        <dbReference type="ARBA" id="ARBA00022490"/>
    </source>
</evidence>
<feature type="domain" description="Galactokinase N-terminal" evidence="15">
    <location>
        <begin position="6"/>
        <end position="37"/>
    </location>
</feature>
<comment type="function">
    <text evidence="11">Catalyzes the transfer of the gamma-phosphate of ATP to D-galactose to form alpha-D-galactose-1-phosphate (Gal-1-P).</text>
</comment>
<keyword evidence="7 11" id="KW-0067">ATP-binding</keyword>
<evidence type="ECO:0000313" key="16">
    <source>
        <dbReference type="EMBL" id="MFA4804465.1"/>
    </source>
</evidence>
<dbReference type="PANTHER" id="PTHR10457:SF7">
    <property type="entry name" value="GALACTOKINASE-RELATED"/>
    <property type="match status" value="1"/>
</dbReference>
<comment type="caution">
    <text evidence="16">The sequence shown here is derived from an EMBL/GenBank/DDBJ whole genome shotgun (WGS) entry which is preliminary data.</text>
</comment>